<dbReference type="EMBL" id="SMCO01000010">
    <property type="protein sequence ID" value="TCV85126.1"/>
    <property type="molecule type" value="Genomic_DNA"/>
</dbReference>
<evidence type="ECO:0000313" key="1">
    <source>
        <dbReference type="EMBL" id="TCV85126.1"/>
    </source>
</evidence>
<accession>A0A4R3Y0E9</accession>
<proteinExistence type="predicted"/>
<dbReference type="AlphaFoldDB" id="A0A4R3Y0E9"/>
<protein>
    <submittedName>
        <fullName evidence="1">Uncharacterized protein</fullName>
    </submittedName>
</protein>
<gene>
    <name evidence="1" type="ORF">EDC63_11015</name>
</gene>
<reference evidence="1 2" key="1">
    <citation type="submission" date="2019-03" db="EMBL/GenBank/DDBJ databases">
        <title>Genomic Encyclopedia of Type Strains, Phase IV (KMG-IV): sequencing the most valuable type-strain genomes for metagenomic binning, comparative biology and taxonomic classification.</title>
        <authorList>
            <person name="Goeker M."/>
        </authorList>
    </citation>
    <scope>NUCLEOTIDE SEQUENCE [LARGE SCALE GENOMIC DNA]</scope>
    <source>
        <strain evidence="1 2">DSM 100309</strain>
    </source>
</reference>
<comment type="caution">
    <text evidence="1">The sequence shown here is derived from an EMBL/GenBank/DDBJ whole genome shotgun (WGS) entry which is preliminary data.</text>
</comment>
<evidence type="ECO:0000313" key="2">
    <source>
        <dbReference type="Proteomes" id="UP000295367"/>
    </source>
</evidence>
<keyword evidence="2" id="KW-1185">Reference proteome</keyword>
<dbReference type="Proteomes" id="UP000295367">
    <property type="component" value="Unassembled WGS sequence"/>
</dbReference>
<dbReference type="RefSeq" id="WP_165922979.1">
    <property type="nucleotide sequence ID" value="NZ_BHVT01000010.1"/>
</dbReference>
<sequence>MCKTSCAYVSNRDKCFAEDTEMGCLCKRQPKPRVRKIQRAWVAWRSGHRFQPRTHLRMIKTWQAWNGEQK</sequence>
<organism evidence="1 2">
    <name type="scientific">Sulfurirhabdus autotrophica</name>
    <dbReference type="NCBI Taxonomy" id="1706046"/>
    <lineage>
        <taxon>Bacteria</taxon>
        <taxon>Pseudomonadati</taxon>
        <taxon>Pseudomonadota</taxon>
        <taxon>Betaproteobacteria</taxon>
        <taxon>Nitrosomonadales</taxon>
        <taxon>Sulfuricellaceae</taxon>
        <taxon>Sulfurirhabdus</taxon>
    </lineage>
</organism>
<name>A0A4R3Y0E9_9PROT</name>